<name>A0ABU5I8N5_9BURK</name>
<evidence type="ECO:0008006" key="5">
    <source>
        <dbReference type="Google" id="ProtNLM"/>
    </source>
</evidence>
<dbReference type="Proteomes" id="UP001293718">
    <property type="component" value="Unassembled WGS sequence"/>
</dbReference>
<sequence>MKRVLLPALLLAAATAASAQAVYRCGPDGSDYRQTPCPGGQALNVADPRTDAQRSEAAQRAQRDAELAQGLRQPAPAGGAAASPARSARPAAPPTAEHKTADHKSASSRHHGKRHHTAAENARTARAPVELKPAKTSKAKPADAQP</sequence>
<feature type="compositionally biased region" description="Basic residues" evidence="1">
    <location>
        <begin position="106"/>
        <end position="116"/>
    </location>
</feature>
<dbReference type="EMBL" id="JAXOJX010000002">
    <property type="protein sequence ID" value="MDZ5455459.1"/>
    <property type="molecule type" value="Genomic_DNA"/>
</dbReference>
<reference evidence="3 4" key="1">
    <citation type="submission" date="2023-11" db="EMBL/GenBank/DDBJ databases">
        <title>Draft genome of Azohydromonas lata strain H1 (DSM1123), a polyhydroxyalkanoate producer.</title>
        <authorList>
            <person name="Traversa D."/>
            <person name="D'Addabbo P."/>
            <person name="Pazzani C."/>
            <person name="Manzari C."/>
            <person name="Chiara M."/>
            <person name="Scrascia M."/>
        </authorList>
    </citation>
    <scope>NUCLEOTIDE SEQUENCE [LARGE SCALE GENOMIC DNA]</scope>
    <source>
        <strain evidence="3 4">H1</strain>
    </source>
</reference>
<evidence type="ECO:0000313" key="3">
    <source>
        <dbReference type="EMBL" id="MDZ5455459.1"/>
    </source>
</evidence>
<comment type="caution">
    <text evidence="3">The sequence shown here is derived from an EMBL/GenBank/DDBJ whole genome shotgun (WGS) entry which is preliminary data.</text>
</comment>
<organism evidence="3 4">
    <name type="scientific">Azohydromonas lata</name>
    <dbReference type="NCBI Taxonomy" id="45677"/>
    <lineage>
        <taxon>Bacteria</taxon>
        <taxon>Pseudomonadati</taxon>
        <taxon>Pseudomonadota</taxon>
        <taxon>Betaproteobacteria</taxon>
        <taxon>Burkholderiales</taxon>
        <taxon>Sphaerotilaceae</taxon>
        <taxon>Azohydromonas</taxon>
    </lineage>
</organism>
<dbReference type="RefSeq" id="WP_322464275.1">
    <property type="nucleotide sequence ID" value="NZ_JAXOJX010000002.1"/>
</dbReference>
<accession>A0ABU5I8N5</accession>
<feature type="signal peptide" evidence="2">
    <location>
        <begin position="1"/>
        <end position="19"/>
    </location>
</feature>
<evidence type="ECO:0000256" key="2">
    <source>
        <dbReference type="SAM" id="SignalP"/>
    </source>
</evidence>
<feature type="compositionally biased region" description="Basic and acidic residues" evidence="1">
    <location>
        <begin position="96"/>
        <end position="105"/>
    </location>
</feature>
<protein>
    <recommendedName>
        <fullName evidence="5">DUF4124 domain-containing protein</fullName>
    </recommendedName>
</protein>
<keyword evidence="2" id="KW-0732">Signal</keyword>
<keyword evidence="4" id="KW-1185">Reference proteome</keyword>
<gene>
    <name evidence="3" type="ORF">SM757_02605</name>
</gene>
<feature type="compositionally biased region" description="Low complexity" evidence="1">
    <location>
        <begin position="74"/>
        <end position="90"/>
    </location>
</feature>
<feature type="chain" id="PRO_5047337720" description="DUF4124 domain-containing protein" evidence="2">
    <location>
        <begin position="20"/>
        <end position="146"/>
    </location>
</feature>
<evidence type="ECO:0000313" key="4">
    <source>
        <dbReference type="Proteomes" id="UP001293718"/>
    </source>
</evidence>
<proteinExistence type="predicted"/>
<feature type="region of interest" description="Disordered" evidence="1">
    <location>
        <begin position="27"/>
        <end position="146"/>
    </location>
</feature>
<evidence type="ECO:0000256" key="1">
    <source>
        <dbReference type="SAM" id="MobiDB-lite"/>
    </source>
</evidence>